<accession>A0A2P5CQP1</accession>
<organism evidence="1 2">
    <name type="scientific">Parasponia andersonii</name>
    <name type="common">Sponia andersonii</name>
    <dbReference type="NCBI Taxonomy" id="3476"/>
    <lineage>
        <taxon>Eukaryota</taxon>
        <taxon>Viridiplantae</taxon>
        <taxon>Streptophyta</taxon>
        <taxon>Embryophyta</taxon>
        <taxon>Tracheophyta</taxon>
        <taxon>Spermatophyta</taxon>
        <taxon>Magnoliopsida</taxon>
        <taxon>eudicotyledons</taxon>
        <taxon>Gunneridae</taxon>
        <taxon>Pentapetalae</taxon>
        <taxon>rosids</taxon>
        <taxon>fabids</taxon>
        <taxon>Rosales</taxon>
        <taxon>Cannabaceae</taxon>
        <taxon>Parasponia</taxon>
    </lineage>
</organism>
<evidence type="ECO:0000313" key="1">
    <source>
        <dbReference type="EMBL" id="PON63345.1"/>
    </source>
</evidence>
<protein>
    <submittedName>
        <fullName evidence="1">Uncharacterized protein</fullName>
    </submittedName>
</protein>
<evidence type="ECO:0000313" key="2">
    <source>
        <dbReference type="Proteomes" id="UP000237105"/>
    </source>
</evidence>
<proteinExistence type="predicted"/>
<dbReference type="AlphaFoldDB" id="A0A2P5CQP1"/>
<reference evidence="2" key="1">
    <citation type="submission" date="2016-06" db="EMBL/GenBank/DDBJ databases">
        <title>Parallel loss of symbiosis genes in relatives of nitrogen-fixing non-legume Parasponia.</title>
        <authorList>
            <person name="Van Velzen R."/>
            <person name="Holmer R."/>
            <person name="Bu F."/>
            <person name="Rutten L."/>
            <person name="Van Zeijl A."/>
            <person name="Liu W."/>
            <person name="Santuari L."/>
            <person name="Cao Q."/>
            <person name="Sharma T."/>
            <person name="Shen D."/>
            <person name="Roswanjaya Y."/>
            <person name="Wardhani T."/>
            <person name="Kalhor M.S."/>
            <person name="Jansen J."/>
            <person name="Van den Hoogen J."/>
            <person name="Gungor B."/>
            <person name="Hartog M."/>
            <person name="Hontelez J."/>
            <person name="Verver J."/>
            <person name="Yang W.-C."/>
            <person name="Schijlen E."/>
            <person name="Repin R."/>
            <person name="Schilthuizen M."/>
            <person name="Schranz E."/>
            <person name="Heidstra R."/>
            <person name="Miyata K."/>
            <person name="Fedorova E."/>
            <person name="Kohlen W."/>
            <person name="Bisseling T."/>
            <person name="Smit S."/>
            <person name="Geurts R."/>
        </authorList>
    </citation>
    <scope>NUCLEOTIDE SEQUENCE [LARGE SCALE GENOMIC DNA]</scope>
    <source>
        <strain evidence="2">cv. WU1-14</strain>
    </source>
</reference>
<dbReference type="EMBL" id="JXTB01000105">
    <property type="protein sequence ID" value="PON63345.1"/>
    <property type="molecule type" value="Genomic_DNA"/>
</dbReference>
<name>A0A2P5CQP1_PARAD</name>
<gene>
    <name evidence="1" type="ORF">PanWU01x14_132550</name>
</gene>
<comment type="caution">
    <text evidence="1">The sequence shown here is derived from an EMBL/GenBank/DDBJ whole genome shotgun (WGS) entry which is preliminary data.</text>
</comment>
<dbReference type="Proteomes" id="UP000237105">
    <property type="component" value="Unassembled WGS sequence"/>
</dbReference>
<keyword evidence="2" id="KW-1185">Reference proteome</keyword>
<sequence>MAPKRIRIVDIKILVAARRSNVYTGSTFVVSSMSSLLPLSSFSKKKSVSVVVDDSAAKGLGKIGRKRRIEKNNYGQNLFSDLLSSIPV</sequence>